<evidence type="ECO:0000313" key="2">
    <source>
        <dbReference type="Proteomes" id="UP000182466"/>
    </source>
</evidence>
<dbReference type="RefSeq" id="WP_027261492.1">
    <property type="nucleotide sequence ID" value="NZ_FPAW01000004.1"/>
</dbReference>
<dbReference type="Pfam" id="PF19648">
    <property type="entry name" value="DUF6151"/>
    <property type="match status" value="1"/>
</dbReference>
<proteinExistence type="predicted"/>
<dbReference type="Proteomes" id="UP000182466">
    <property type="component" value="Unassembled WGS sequence"/>
</dbReference>
<reference evidence="1 2" key="1">
    <citation type="submission" date="2016-10" db="EMBL/GenBank/DDBJ databases">
        <authorList>
            <person name="de Groot N.N."/>
        </authorList>
    </citation>
    <scope>NUCLEOTIDE SEQUENCE [LARGE SCALE GENOMIC DNA]</scope>
    <source>
        <strain evidence="1 2">CGMCC 1.10959</strain>
    </source>
</reference>
<dbReference type="Gene3D" id="3.90.1590.10">
    <property type="entry name" value="glutathione-dependent formaldehyde- activating enzyme (gfa)"/>
    <property type="match status" value="1"/>
</dbReference>
<dbReference type="STRING" id="999627.SAMN05216236_10479"/>
<dbReference type="InterPro" id="IPR046149">
    <property type="entry name" value="DUF6151"/>
</dbReference>
<dbReference type="InterPro" id="IPR011057">
    <property type="entry name" value="Mss4-like_sf"/>
</dbReference>
<sequence>MVSTGSVAFSCTCGEVRGRISPATAQSGTHLICHCRDCRAAERFLEQPEAGTEGVELFQTTPDTIHLQAGVDRLAVLRLSPKGPLRWYASCCNTPLFNTLSRPGIPFVTAMVARISDPAPLGPVVAHSFVPQAGGPPKHRGGTTMVWRFFTRLGAARLSGRWRQTPFFDLKSGEPTAPVRLLTKQERAALYD</sequence>
<accession>A0A1I6ZFI9</accession>
<dbReference type="EMBL" id="FPAW01000004">
    <property type="protein sequence ID" value="SFT61470.1"/>
    <property type="molecule type" value="Genomic_DNA"/>
</dbReference>
<name>A0A1I6ZFI9_9RHOB</name>
<protein>
    <submittedName>
        <fullName evidence="1">Uncharacterized conserved protein</fullName>
    </submittedName>
</protein>
<organism evidence="1 2">
    <name type="scientific">Sedimentitalea nanhaiensis</name>
    <dbReference type="NCBI Taxonomy" id="999627"/>
    <lineage>
        <taxon>Bacteria</taxon>
        <taxon>Pseudomonadati</taxon>
        <taxon>Pseudomonadota</taxon>
        <taxon>Alphaproteobacteria</taxon>
        <taxon>Rhodobacterales</taxon>
        <taxon>Paracoccaceae</taxon>
        <taxon>Sedimentitalea</taxon>
    </lineage>
</organism>
<dbReference type="SUPFAM" id="SSF51316">
    <property type="entry name" value="Mss4-like"/>
    <property type="match status" value="1"/>
</dbReference>
<dbReference type="eggNOG" id="COG3791">
    <property type="taxonomic scope" value="Bacteria"/>
</dbReference>
<gene>
    <name evidence="1" type="ORF">SAMN05216236_10479</name>
</gene>
<keyword evidence="2" id="KW-1185">Reference proteome</keyword>
<dbReference type="AlphaFoldDB" id="A0A1I6ZFI9"/>
<evidence type="ECO:0000313" key="1">
    <source>
        <dbReference type="EMBL" id="SFT61470.1"/>
    </source>
</evidence>
<dbReference type="OrthoDB" id="5500342at2"/>